<protein>
    <recommendedName>
        <fullName evidence="2">Reverse transcriptase zinc-binding domain-containing protein</fullName>
    </recommendedName>
</protein>
<keyword evidence="1" id="KW-0472">Membrane</keyword>
<sequence length="179" mass="20957">MECLAMDIVNLILSTYAGYNGSGEDKCIWQPTSNGQFSVKTAYNTFYLDEGSANSKWDFIWKLHVPPKVKTFLWLLCPKKLLRNAQRLKRKLTNAIVCPRYDYPLESCPHLFKDCTATLAIWNGLGFGGVESSQLMDKYDDWLLHNLKSKRFVIHGLPWYLVFAIFIWFIWKWRCKVVF</sequence>
<evidence type="ECO:0000313" key="4">
    <source>
        <dbReference type="Proteomes" id="UP001054821"/>
    </source>
</evidence>
<dbReference type="Pfam" id="PF13966">
    <property type="entry name" value="zf-RVT"/>
    <property type="match status" value="1"/>
</dbReference>
<organism evidence="3 4">
    <name type="scientific">Prunus dulcis</name>
    <name type="common">Almond</name>
    <name type="synonym">Amygdalus dulcis</name>
    <dbReference type="NCBI Taxonomy" id="3755"/>
    <lineage>
        <taxon>Eukaryota</taxon>
        <taxon>Viridiplantae</taxon>
        <taxon>Streptophyta</taxon>
        <taxon>Embryophyta</taxon>
        <taxon>Tracheophyta</taxon>
        <taxon>Spermatophyta</taxon>
        <taxon>Magnoliopsida</taxon>
        <taxon>eudicotyledons</taxon>
        <taxon>Gunneridae</taxon>
        <taxon>Pentapetalae</taxon>
        <taxon>rosids</taxon>
        <taxon>fabids</taxon>
        <taxon>Rosales</taxon>
        <taxon>Rosaceae</taxon>
        <taxon>Amygdaloideae</taxon>
        <taxon>Amygdaleae</taxon>
        <taxon>Prunus</taxon>
    </lineage>
</organism>
<dbReference type="Proteomes" id="UP001054821">
    <property type="component" value="Chromosome 1"/>
</dbReference>
<feature type="transmembrane region" description="Helical" evidence="1">
    <location>
        <begin position="152"/>
        <end position="171"/>
    </location>
</feature>
<accession>A0AAD4WQU6</accession>
<keyword evidence="1" id="KW-1133">Transmembrane helix</keyword>
<comment type="caution">
    <text evidence="3">The sequence shown here is derived from an EMBL/GenBank/DDBJ whole genome shotgun (WGS) entry which is preliminary data.</text>
</comment>
<feature type="domain" description="Reverse transcriptase zinc-binding" evidence="2">
    <location>
        <begin position="37"/>
        <end position="122"/>
    </location>
</feature>
<evidence type="ECO:0000256" key="1">
    <source>
        <dbReference type="SAM" id="Phobius"/>
    </source>
</evidence>
<evidence type="ECO:0000259" key="2">
    <source>
        <dbReference type="Pfam" id="PF13966"/>
    </source>
</evidence>
<reference evidence="3 4" key="1">
    <citation type="journal article" date="2022" name="G3 (Bethesda)">
        <title>Whole-genome sequence and methylome profiling of the almond [Prunus dulcis (Mill.) D.A. Webb] cultivar 'Nonpareil'.</title>
        <authorList>
            <person name="D'Amico-Willman K.M."/>
            <person name="Ouma W.Z."/>
            <person name="Meulia T."/>
            <person name="Sideli G.M."/>
            <person name="Gradziel T.M."/>
            <person name="Fresnedo-Ramirez J."/>
        </authorList>
    </citation>
    <scope>NUCLEOTIDE SEQUENCE [LARGE SCALE GENOMIC DNA]</scope>
    <source>
        <strain evidence="3">Clone GOH B32 T37-40</strain>
    </source>
</reference>
<dbReference type="EMBL" id="JAJFAZ020000001">
    <property type="protein sequence ID" value="KAI5347913.1"/>
    <property type="molecule type" value="Genomic_DNA"/>
</dbReference>
<name>A0AAD4WQU6_PRUDU</name>
<keyword evidence="1" id="KW-0812">Transmembrane</keyword>
<dbReference type="AlphaFoldDB" id="A0AAD4WQU6"/>
<proteinExistence type="predicted"/>
<gene>
    <name evidence="3" type="ORF">L3X38_000800</name>
</gene>
<evidence type="ECO:0000313" key="3">
    <source>
        <dbReference type="EMBL" id="KAI5347913.1"/>
    </source>
</evidence>
<dbReference type="InterPro" id="IPR026960">
    <property type="entry name" value="RVT-Znf"/>
</dbReference>
<keyword evidence="4" id="KW-1185">Reference proteome</keyword>